<proteinExistence type="predicted"/>
<dbReference type="EMBL" id="FNED01000001">
    <property type="protein sequence ID" value="SDI10453.1"/>
    <property type="molecule type" value="Genomic_DNA"/>
</dbReference>
<dbReference type="AlphaFoldDB" id="A0A1G8HUW0"/>
<organism evidence="1 2">
    <name type="scientific">Aneurinibacillus migulanus</name>
    <name type="common">Bacillus migulanus</name>
    <dbReference type="NCBI Taxonomy" id="47500"/>
    <lineage>
        <taxon>Bacteria</taxon>
        <taxon>Bacillati</taxon>
        <taxon>Bacillota</taxon>
        <taxon>Bacilli</taxon>
        <taxon>Bacillales</taxon>
        <taxon>Paenibacillaceae</taxon>
        <taxon>Aneurinibacillus group</taxon>
        <taxon>Aneurinibacillus</taxon>
    </lineage>
</organism>
<protein>
    <submittedName>
        <fullName evidence="1">Uncharacterized protein</fullName>
    </submittedName>
</protein>
<sequence length="45" mass="5563">MNKYPDKMQELDNKKREMKLDKTIDELRNELNKPIWKEIIKKSTE</sequence>
<dbReference type="Proteomes" id="UP000182836">
    <property type="component" value="Unassembled WGS sequence"/>
</dbReference>
<evidence type="ECO:0000313" key="2">
    <source>
        <dbReference type="Proteomes" id="UP000182836"/>
    </source>
</evidence>
<dbReference type="GeneID" id="43759398"/>
<gene>
    <name evidence="1" type="ORF">SAMN04487909_101561</name>
</gene>
<dbReference type="RefSeq" id="WP_158502518.1">
    <property type="nucleotide sequence ID" value="NZ_BJOA01000005.1"/>
</dbReference>
<reference evidence="1 2" key="1">
    <citation type="submission" date="2016-10" db="EMBL/GenBank/DDBJ databases">
        <authorList>
            <person name="de Groot N.N."/>
        </authorList>
    </citation>
    <scope>NUCLEOTIDE SEQUENCE [LARGE SCALE GENOMIC DNA]</scope>
    <source>
        <strain evidence="1 2">DSM 2895</strain>
    </source>
</reference>
<accession>A0A1G8HUW0</accession>
<name>A0A1G8HUW0_ANEMI</name>
<evidence type="ECO:0000313" key="1">
    <source>
        <dbReference type="EMBL" id="SDI10453.1"/>
    </source>
</evidence>